<proteinExistence type="predicted"/>
<keyword evidence="1" id="KW-1185">Reference proteome</keyword>
<sequence length="109" mass="11718">MRLAFNEGSSSTSAPQISPTVADTLKKILENQTTIMNTLVAHGAVIEEIGKQINKMKKSQASKKSVDRLRREVTRIATTGDLPFDMLMEIDPETPVDPAAPSALVAPVG</sequence>
<accession>A0A1U7XFG1</accession>
<dbReference type="AlphaFoldDB" id="A0A1U7XFG1"/>
<dbReference type="Proteomes" id="UP000189701">
    <property type="component" value="Unplaced"/>
</dbReference>
<reference evidence="1" key="1">
    <citation type="journal article" date="2013" name="Genome Biol.">
        <title>Reference genomes and transcriptomes of Nicotiana sylvestris and Nicotiana tomentosiformis.</title>
        <authorList>
            <person name="Sierro N."/>
            <person name="Battey J.N."/>
            <person name="Ouadi S."/>
            <person name="Bovet L."/>
            <person name="Goepfert S."/>
            <person name="Bakaher N."/>
            <person name="Peitsch M.C."/>
            <person name="Ivanov N.V."/>
        </authorList>
    </citation>
    <scope>NUCLEOTIDE SEQUENCE [LARGE SCALE GENOMIC DNA]</scope>
</reference>
<dbReference type="OrthoDB" id="1243308at2759"/>
<evidence type="ECO:0000313" key="1">
    <source>
        <dbReference type="Proteomes" id="UP000189701"/>
    </source>
</evidence>
<protein>
    <submittedName>
        <fullName evidence="2 3">Uncharacterized protein LOC104233919</fullName>
    </submittedName>
</protein>
<evidence type="ECO:0000313" key="3">
    <source>
        <dbReference type="RefSeq" id="XP_009785684.1"/>
    </source>
</evidence>
<gene>
    <name evidence="2 3" type="primary">LOC104233919</name>
</gene>
<dbReference type="RefSeq" id="XP_009785683.1">
    <property type="nucleotide sequence ID" value="XM_009787381.1"/>
</dbReference>
<organism evidence="1 3">
    <name type="scientific">Nicotiana sylvestris</name>
    <name type="common">Wood tobacco</name>
    <name type="synonym">South American tobacco</name>
    <dbReference type="NCBI Taxonomy" id="4096"/>
    <lineage>
        <taxon>Eukaryota</taxon>
        <taxon>Viridiplantae</taxon>
        <taxon>Streptophyta</taxon>
        <taxon>Embryophyta</taxon>
        <taxon>Tracheophyta</taxon>
        <taxon>Spermatophyta</taxon>
        <taxon>Magnoliopsida</taxon>
        <taxon>eudicotyledons</taxon>
        <taxon>Gunneridae</taxon>
        <taxon>Pentapetalae</taxon>
        <taxon>asterids</taxon>
        <taxon>lamiids</taxon>
        <taxon>Solanales</taxon>
        <taxon>Solanaceae</taxon>
        <taxon>Nicotianoideae</taxon>
        <taxon>Nicotianeae</taxon>
        <taxon>Nicotiana</taxon>
    </lineage>
</organism>
<evidence type="ECO:0000313" key="2">
    <source>
        <dbReference type="RefSeq" id="XP_009785683.1"/>
    </source>
</evidence>
<name>A0A1U7XFG1_NICSY</name>
<dbReference type="RefSeq" id="XP_009785684.1">
    <property type="nucleotide sequence ID" value="XM_009787382.1"/>
</dbReference>
<reference evidence="2 3" key="2">
    <citation type="submission" date="2025-04" db="UniProtKB">
        <authorList>
            <consortium name="RefSeq"/>
        </authorList>
    </citation>
    <scope>IDENTIFICATION</scope>
    <source>
        <tissue evidence="2 3">Leaf</tissue>
    </source>
</reference>